<dbReference type="AlphaFoldDB" id="A0A7X6BN04"/>
<feature type="region of interest" description="Disordered" evidence="1">
    <location>
        <begin position="1"/>
        <end position="31"/>
    </location>
</feature>
<comment type="caution">
    <text evidence="2">The sequence shown here is derived from an EMBL/GenBank/DDBJ whole genome shotgun (WGS) entry which is preliminary data.</text>
</comment>
<feature type="compositionally biased region" description="Basic and acidic residues" evidence="1">
    <location>
        <begin position="12"/>
        <end position="21"/>
    </location>
</feature>
<reference evidence="2 3" key="1">
    <citation type="submission" date="2020-03" db="EMBL/GenBank/DDBJ databases">
        <title>Genomic Encyclopedia of Type Strains, Phase IV (KMG-IV): sequencing the most valuable type-strain genomes for metagenomic binning, comparative biology and taxonomic classification.</title>
        <authorList>
            <person name="Goeker M."/>
        </authorList>
    </citation>
    <scope>NUCLEOTIDE SEQUENCE [LARGE SCALE GENOMIC DNA]</scope>
    <source>
        <strain evidence="2 3">DSM 4736</strain>
    </source>
</reference>
<accession>A0A7X6BN04</accession>
<gene>
    <name evidence="2" type="ORF">GGQ87_000209</name>
</gene>
<dbReference type="EMBL" id="JAATJM010000001">
    <property type="protein sequence ID" value="NJC39951.1"/>
    <property type="molecule type" value="Genomic_DNA"/>
</dbReference>
<proteinExistence type="predicted"/>
<keyword evidence="3" id="KW-1185">Reference proteome</keyword>
<organism evidence="2 3">
    <name type="scientific">Brevundimonas alba</name>
    <dbReference type="NCBI Taxonomy" id="74314"/>
    <lineage>
        <taxon>Bacteria</taxon>
        <taxon>Pseudomonadati</taxon>
        <taxon>Pseudomonadota</taxon>
        <taxon>Alphaproteobacteria</taxon>
        <taxon>Caulobacterales</taxon>
        <taxon>Caulobacteraceae</taxon>
        <taxon>Brevundimonas</taxon>
    </lineage>
</organism>
<protein>
    <submittedName>
        <fullName evidence="2">Uncharacterized protein</fullName>
    </submittedName>
</protein>
<evidence type="ECO:0000256" key="1">
    <source>
        <dbReference type="SAM" id="MobiDB-lite"/>
    </source>
</evidence>
<sequence length="58" mass="5788">MAGMEAQVAEALRTELERQAETTEGLSVTRSDGGLAINGTIDLEALAMAAVGSVAGGP</sequence>
<name>A0A7X6BN04_9CAUL</name>
<evidence type="ECO:0000313" key="3">
    <source>
        <dbReference type="Proteomes" id="UP000587415"/>
    </source>
</evidence>
<evidence type="ECO:0000313" key="2">
    <source>
        <dbReference type="EMBL" id="NJC39951.1"/>
    </source>
</evidence>
<dbReference type="RefSeq" id="WP_168044687.1">
    <property type="nucleotide sequence ID" value="NZ_JAATJM010000001.1"/>
</dbReference>
<dbReference type="Proteomes" id="UP000587415">
    <property type="component" value="Unassembled WGS sequence"/>
</dbReference>